<evidence type="ECO:0000259" key="7">
    <source>
        <dbReference type="Pfam" id="PF13193"/>
    </source>
</evidence>
<dbReference type="InterPro" id="IPR000873">
    <property type="entry name" value="AMP-dep_synth/lig_dom"/>
</dbReference>
<feature type="domain" description="AMP-dependent synthetase/ligase" evidence="6">
    <location>
        <begin position="16"/>
        <end position="378"/>
    </location>
</feature>
<protein>
    <submittedName>
        <fullName evidence="8">Acyl--CoA ligase family protein</fullName>
    </submittedName>
</protein>
<dbReference type="PANTHER" id="PTHR43859">
    <property type="entry name" value="ACYL-ACTIVATING ENZYME"/>
    <property type="match status" value="1"/>
</dbReference>
<dbReference type="InterPro" id="IPR025110">
    <property type="entry name" value="AMP-bd_C"/>
</dbReference>
<dbReference type="Pfam" id="PF00501">
    <property type="entry name" value="AMP-binding"/>
    <property type="match status" value="1"/>
</dbReference>
<dbReference type="PROSITE" id="PS00455">
    <property type="entry name" value="AMP_BINDING"/>
    <property type="match status" value="1"/>
</dbReference>
<organism evidence="8 9">
    <name type="scientific">Nocardioides marinquilinus</name>
    <dbReference type="NCBI Taxonomy" id="1210400"/>
    <lineage>
        <taxon>Bacteria</taxon>
        <taxon>Bacillati</taxon>
        <taxon>Actinomycetota</taxon>
        <taxon>Actinomycetes</taxon>
        <taxon>Propionibacteriales</taxon>
        <taxon>Nocardioidaceae</taxon>
        <taxon>Nocardioides</taxon>
    </lineage>
</organism>
<dbReference type="EMBL" id="BAABKG010000001">
    <property type="protein sequence ID" value="GAA5143927.1"/>
    <property type="molecule type" value="Genomic_DNA"/>
</dbReference>
<keyword evidence="3" id="KW-0276">Fatty acid metabolism</keyword>
<evidence type="ECO:0000256" key="3">
    <source>
        <dbReference type="ARBA" id="ARBA00022832"/>
    </source>
</evidence>
<keyword evidence="2 8" id="KW-0436">Ligase</keyword>
<evidence type="ECO:0000313" key="9">
    <source>
        <dbReference type="Proteomes" id="UP001500221"/>
    </source>
</evidence>
<reference evidence="9" key="1">
    <citation type="journal article" date="2019" name="Int. J. Syst. Evol. Microbiol.">
        <title>The Global Catalogue of Microorganisms (GCM) 10K type strain sequencing project: providing services to taxonomists for standard genome sequencing and annotation.</title>
        <authorList>
            <consortium name="The Broad Institute Genomics Platform"/>
            <consortium name="The Broad Institute Genome Sequencing Center for Infectious Disease"/>
            <person name="Wu L."/>
            <person name="Ma J."/>
        </authorList>
    </citation>
    <scope>NUCLEOTIDE SEQUENCE [LARGE SCALE GENOMIC DNA]</scope>
    <source>
        <strain evidence="9">JCM 18459</strain>
    </source>
</reference>
<keyword evidence="9" id="KW-1185">Reference proteome</keyword>
<gene>
    <name evidence="8" type="ORF">GCM10023340_10490</name>
</gene>
<comment type="similarity">
    <text evidence="1">Belongs to the ATP-dependent AMP-binding enzyme family.</text>
</comment>
<dbReference type="GO" id="GO:0016874">
    <property type="term" value="F:ligase activity"/>
    <property type="evidence" value="ECO:0007669"/>
    <property type="project" value="UniProtKB-KW"/>
</dbReference>
<dbReference type="SUPFAM" id="SSF56801">
    <property type="entry name" value="Acetyl-CoA synthetase-like"/>
    <property type="match status" value="1"/>
</dbReference>
<dbReference type="InterPro" id="IPR045851">
    <property type="entry name" value="AMP-bd_C_sf"/>
</dbReference>
<feature type="compositionally biased region" description="Basic and acidic residues" evidence="5">
    <location>
        <begin position="511"/>
        <end position="525"/>
    </location>
</feature>
<accession>A0ABP9PBE4</accession>
<dbReference type="PANTHER" id="PTHR43859:SF4">
    <property type="entry name" value="BUTANOATE--COA LIGASE AAE1-RELATED"/>
    <property type="match status" value="1"/>
</dbReference>
<feature type="domain" description="AMP-binding enzyme C-terminal" evidence="7">
    <location>
        <begin position="428"/>
        <end position="502"/>
    </location>
</feature>
<evidence type="ECO:0000256" key="1">
    <source>
        <dbReference type="ARBA" id="ARBA00006432"/>
    </source>
</evidence>
<dbReference type="Proteomes" id="UP001500221">
    <property type="component" value="Unassembled WGS sequence"/>
</dbReference>
<dbReference type="Gene3D" id="3.40.50.12780">
    <property type="entry name" value="N-terminal domain of ligase-like"/>
    <property type="match status" value="1"/>
</dbReference>
<feature type="region of interest" description="Disordered" evidence="5">
    <location>
        <begin position="504"/>
        <end position="525"/>
    </location>
</feature>
<name>A0ABP9PBE4_9ACTN</name>
<evidence type="ECO:0000256" key="4">
    <source>
        <dbReference type="ARBA" id="ARBA00023098"/>
    </source>
</evidence>
<dbReference type="InterPro" id="IPR020845">
    <property type="entry name" value="AMP-binding_CS"/>
</dbReference>
<evidence type="ECO:0000313" key="8">
    <source>
        <dbReference type="EMBL" id="GAA5143927.1"/>
    </source>
</evidence>
<keyword evidence="4" id="KW-0443">Lipid metabolism</keyword>
<evidence type="ECO:0000256" key="5">
    <source>
        <dbReference type="SAM" id="MobiDB-lite"/>
    </source>
</evidence>
<dbReference type="Pfam" id="PF13193">
    <property type="entry name" value="AMP-binding_C"/>
    <property type="match status" value="1"/>
</dbReference>
<proteinExistence type="inferred from homology"/>
<dbReference type="InterPro" id="IPR042099">
    <property type="entry name" value="ANL_N_sf"/>
</dbReference>
<evidence type="ECO:0000256" key="2">
    <source>
        <dbReference type="ARBA" id="ARBA00022598"/>
    </source>
</evidence>
<dbReference type="Gene3D" id="3.30.300.30">
    <property type="match status" value="1"/>
</dbReference>
<sequence length="525" mass="56513">MADFTFAELTPTAFLRRSATVHAERDAVVDGDLRLTYRELYDRCRRLTGVLAGLGVEPGDRVAVLATNSHVLLEMHHAVPMRGAVLVPLNIRLSLEELTYVVEHSGSTVLVSGEEHAEAAAEVARRTGVRHLGAGPDGDYERLLAAAEPAEVACADERGLLGINYTSGTTGRPKGVMTHHRGAYLQSLSLLVHGRMDASTAYLWTVPMFHCNGWCLTWGVTAVGGLHVCLRKIDPERIWTLLRDEGVTHFSAAPTVLTMIADAEAAASPPLERRVAVQTGGSPPSPTLLARMDRLGMDVTHLYGLTETFGPIGINEEQPHWADLDAEALAAVKARQGVANVIAEPLRVVDLDGVDVPADGATPGEIVARGNDVMLGYYRDEEATAAVDLGGWFRTGDLAVMHPDGWIEITDRAKDVIITGGENVASVEVERVIDAHPDVVESAVVGRPDERWGEVPVAFVTLREGRELTAEQVADHVRAHLAGFKVPRVVHFRTLPKTSTGKIQKQVLRRHAGDAGDRADPGAGG</sequence>
<evidence type="ECO:0000259" key="6">
    <source>
        <dbReference type="Pfam" id="PF00501"/>
    </source>
</evidence>
<comment type="caution">
    <text evidence="8">The sequence shown here is derived from an EMBL/GenBank/DDBJ whole genome shotgun (WGS) entry which is preliminary data.</text>
</comment>
<dbReference type="RefSeq" id="WP_345455239.1">
    <property type="nucleotide sequence ID" value="NZ_BAABKG010000001.1"/>
</dbReference>